<keyword evidence="2" id="KW-0808">Transferase</keyword>
<dbReference type="GO" id="GO:0009100">
    <property type="term" value="P:glycoprotein metabolic process"/>
    <property type="evidence" value="ECO:0007669"/>
    <property type="project" value="UniProtKB-ARBA"/>
</dbReference>
<protein>
    <submittedName>
        <fullName evidence="2">2-C-methyl-D-erythritol 4-phosphate cytidylyltransferase</fullName>
    </submittedName>
</protein>
<keyword evidence="2" id="KW-0548">Nucleotidyltransferase</keyword>
<proteinExistence type="predicted"/>
<dbReference type="EMBL" id="CP039381">
    <property type="protein sequence ID" value="QCT06081.1"/>
    <property type="molecule type" value="Genomic_DNA"/>
</dbReference>
<gene>
    <name evidence="2" type="ORF">E5Z56_01285</name>
</gene>
<feature type="domain" description="LicD/FKTN/FKRP nucleotidyltransferase" evidence="1">
    <location>
        <begin position="30"/>
        <end position="255"/>
    </location>
</feature>
<evidence type="ECO:0000313" key="3">
    <source>
        <dbReference type="Proteomes" id="UP000301475"/>
    </source>
</evidence>
<dbReference type="Proteomes" id="UP000301475">
    <property type="component" value="Chromosome"/>
</dbReference>
<keyword evidence="3" id="KW-1185">Reference proteome</keyword>
<dbReference type="OrthoDB" id="9786100at2"/>
<sequence>MSQPIKLSKETIRELQLKELESLRVFKEFCQKNNLLFYFCGGCCIGTLRHQGFIPWDDDVDVFMPRQDYEILLKEWPKQVGNAGRYRLLKTDVNSTFTGNIFATFVDTKYTCVKENQENIDVPHGLVMDIMPLDGCPDGKFKRYMQLFHCLLYSLFMSEVVPEKHGGAVAFFSKILLGIFRGRKIRTKIWKHCEKKMTAYPIEECTYITELCAGPHYMMNKYPKECFESAIFEPFEGELFPIPVGYDTYLKIAFGDYMELPPEDKQVPHHDLVALDLNKSCLNMPK</sequence>
<reference evidence="2 3" key="1">
    <citation type="submission" date="2019-04" db="EMBL/GenBank/DDBJ databases">
        <authorList>
            <person name="Embree M."/>
            <person name="Gaffney J.R."/>
        </authorList>
    </citation>
    <scope>NUCLEOTIDE SEQUENCE [LARGE SCALE GENOMIC DNA]</scope>
    <source>
        <strain evidence="2 3">JE7A12</strain>
    </source>
</reference>
<dbReference type="GO" id="GO:0016779">
    <property type="term" value="F:nucleotidyltransferase activity"/>
    <property type="evidence" value="ECO:0007669"/>
    <property type="project" value="UniProtKB-KW"/>
</dbReference>
<dbReference type="PANTHER" id="PTHR43404">
    <property type="entry name" value="LIPOPOLYSACCHARIDE CHOLINEPHOSPHOTRANSFERASE LICD"/>
    <property type="match status" value="1"/>
</dbReference>
<dbReference type="InterPro" id="IPR052942">
    <property type="entry name" value="LPS_cholinephosphotransferase"/>
</dbReference>
<dbReference type="InterPro" id="IPR007074">
    <property type="entry name" value="LicD/FKTN/FKRP_NTP_transf"/>
</dbReference>
<dbReference type="AlphaFoldDB" id="A0A4P8XT31"/>
<accession>A0A4P8XT31</accession>
<name>A0A4P8XT31_9FIRM</name>
<organism evidence="2 3">
    <name type="scientific">Ruminococcus bovis</name>
    <dbReference type="NCBI Taxonomy" id="2564099"/>
    <lineage>
        <taxon>Bacteria</taxon>
        <taxon>Bacillati</taxon>
        <taxon>Bacillota</taxon>
        <taxon>Clostridia</taxon>
        <taxon>Eubacteriales</taxon>
        <taxon>Oscillospiraceae</taxon>
        <taxon>Ruminococcus</taxon>
    </lineage>
</organism>
<dbReference type="RefSeq" id="WP_138156178.1">
    <property type="nucleotide sequence ID" value="NZ_CP039381.1"/>
</dbReference>
<evidence type="ECO:0000313" key="2">
    <source>
        <dbReference type="EMBL" id="QCT06081.1"/>
    </source>
</evidence>
<evidence type="ECO:0000259" key="1">
    <source>
        <dbReference type="Pfam" id="PF04991"/>
    </source>
</evidence>
<dbReference type="Pfam" id="PF04991">
    <property type="entry name" value="LicD"/>
    <property type="match status" value="1"/>
</dbReference>
<dbReference type="KEGG" id="ruj:E5Z56_01285"/>
<dbReference type="PANTHER" id="PTHR43404:SF2">
    <property type="entry name" value="LIPOPOLYSACCHARIDE CHOLINEPHOSPHOTRANSFERASE LICD"/>
    <property type="match status" value="1"/>
</dbReference>